<evidence type="ECO:0000256" key="1">
    <source>
        <dbReference type="SAM" id="MobiDB-lite"/>
    </source>
</evidence>
<organism evidence="3 4">
    <name type="scientific">Agromyces aurantiacus</name>
    <dbReference type="NCBI Taxonomy" id="165814"/>
    <lineage>
        <taxon>Bacteria</taxon>
        <taxon>Bacillati</taxon>
        <taxon>Actinomycetota</taxon>
        <taxon>Actinomycetes</taxon>
        <taxon>Micrococcales</taxon>
        <taxon>Microbacteriaceae</taxon>
        <taxon>Agromyces</taxon>
    </lineage>
</organism>
<keyword evidence="2" id="KW-0472">Membrane</keyword>
<reference evidence="4" key="1">
    <citation type="journal article" date="2019" name="Int. J. Syst. Evol. Microbiol.">
        <title>The Global Catalogue of Microorganisms (GCM) 10K type strain sequencing project: providing services to taxonomists for standard genome sequencing and annotation.</title>
        <authorList>
            <consortium name="The Broad Institute Genomics Platform"/>
            <consortium name="The Broad Institute Genome Sequencing Center for Infectious Disease"/>
            <person name="Wu L."/>
            <person name="Ma J."/>
        </authorList>
    </citation>
    <scope>NUCLEOTIDE SEQUENCE [LARGE SCALE GENOMIC DNA]</scope>
    <source>
        <strain evidence="4">CGMCC 1.12192</strain>
    </source>
</reference>
<dbReference type="RefSeq" id="WP_204392609.1">
    <property type="nucleotide sequence ID" value="NZ_JAFBBW010000001.1"/>
</dbReference>
<dbReference type="EMBL" id="JBHSJC010000001">
    <property type="protein sequence ID" value="MFC4829134.1"/>
    <property type="molecule type" value="Genomic_DNA"/>
</dbReference>
<evidence type="ECO:0000256" key="2">
    <source>
        <dbReference type="SAM" id="Phobius"/>
    </source>
</evidence>
<name>A0ABV9R6F9_9MICO</name>
<keyword evidence="2" id="KW-1133">Transmembrane helix</keyword>
<feature type="transmembrane region" description="Helical" evidence="2">
    <location>
        <begin position="34"/>
        <end position="54"/>
    </location>
</feature>
<evidence type="ECO:0008006" key="5">
    <source>
        <dbReference type="Google" id="ProtNLM"/>
    </source>
</evidence>
<keyword evidence="4" id="KW-1185">Reference proteome</keyword>
<gene>
    <name evidence="3" type="ORF">ACFPER_10055</name>
</gene>
<dbReference type="Proteomes" id="UP001595960">
    <property type="component" value="Unassembled WGS sequence"/>
</dbReference>
<feature type="region of interest" description="Disordered" evidence="1">
    <location>
        <begin position="1"/>
        <end position="29"/>
    </location>
</feature>
<proteinExistence type="predicted"/>
<sequence>MSEDRRAAAPEGPPPSEAPETATRVARRRRSRTWYAVGGAVGVAVLGATASAVITPERIDALFGRSDAAGATPTSTVAPIEYQTVQHTSGAIALDVPEEWGARDARWDVDEHPGAAMRVGFQIESVTPFGVDGAYAGASVASARAVDATSMSEPERRDWLRGYIVRDWTVDGCVPRPDPGWEKAGWTLETTRWEDCASFEDSRLVEFAALHDDGEVVLVGQISLTAETPDAVAEHLIESIAVQAEKLPSGTTTGDLVIP</sequence>
<keyword evidence="2" id="KW-0812">Transmembrane</keyword>
<evidence type="ECO:0000313" key="3">
    <source>
        <dbReference type="EMBL" id="MFC4829134.1"/>
    </source>
</evidence>
<accession>A0ABV9R6F9</accession>
<evidence type="ECO:0000313" key="4">
    <source>
        <dbReference type="Proteomes" id="UP001595960"/>
    </source>
</evidence>
<protein>
    <recommendedName>
        <fullName evidence="5">Sensor domain-containing protein</fullName>
    </recommendedName>
</protein>
<comment type="caution">
    <text evidence="3">The sequence shown here is derived from an EMBL/GenBank/DDBJ whole genome shotgun (WGS) entry which is preliminary data.</text>
</comment>